<gene>
    <name evidence="2" type="ORF">KDL01_37115</name>
</gene>
<dbReference type="EMBL" id="JAGSOG010000353">
    <property type="protein sequence ID" value="MBR7838948.1"/>
    <property type="molecule type" value="Genomic_DNA"/>
</dbReference>
<dbReference type="AlphaFoldDB" id="A0A941IVA8"/>
<evidence type="ECO:0000256" key="1">
    <source>
        <dbReference type="SAM" id="MobiDB-lite"/>
    </source>
</evidence>
<name>A0A941IVA8_9ACTN</name>
<comment type="caution">
    <text evidence="2">The sequence shown here is derived from an EMBL/GenBank/DDBJ whole genome shotgun (WGS) entry which is preliminary data.</text>
</comment>
<accession>A0A941IVA8</accession>
<evidence type="ECO:0000313" key="2">
    <source>
        <dbReference type="EMBL" id="MBR7838948.1"/>
    </source>
</evidence>
<dbReference type="RefSeq" id="WP_212533396.1">
    <property type="nucleotide sequence ID" value="NZ_JAGSOG010000353.1"/>
</dbReference>
<reference evidence="2" key="1">
    <citation type="submission" date="2021-04" db="EMBL/GenBank/DDBJ databases">
        <title>Genome based classification of Actinospica acidithermotolerans sp. nov., an actinobacterium isolated from an Indonesian hot spring.</title>
        <authorList>
            <person name="Kusuma A.B."/>
            <person name="Putra K.E."/>
            <person name="Nafisah S."/>
            <person name="Loh J."/>
            <person name="Nouioui I."/>
            <person name="Goodfellow M."/>
        </authorList>
    </citation>
    <scope>NUCLEOTIDE SEQUENCE</scope>
    <source>
        <strain evidence="2">CSCA 57</strain>
    </source>
</reference>
<organism evidence="2 3">
    <name type="scientific">Actinospica durhamensis</name>
    <dbReference type="NCBI Taxonomy" id="1508375"/>
    <lineage>
        <taxon>Bacteria</taxon>
        <taxon>Bacillati</taxon>
        <taxon>Actinomycetota</taxon>
        <taxon>Actinomycetes</taxon>
        <taxon>Catenulisporales</taxon>
        <taxon>Actinospicaceae</taxon>
        <taxon>Actinospica</taxon>
    </lineage>
</organism>
<keyword evidence="3" id="KW-1185">Reference proteome</keyword>
<dbReference type="Proteomes" id="UP000675781">
    <property type="component" value="Unassembled WGS sequence"/>
</dbReference>
<evidence type="ECO:0000313" key="3">
    <source>
        <dbReference type="Proteomes" id="UP000675781"/>
    </source>
</evidence>
<feature type="region of interest" description="Disordered" evidence="1">
    <location>
        <begin position="1"/>
        <end position="20"/>
    </location>
</feature>
<protein>
    <submittedName>
        <fullName evidence="2">Uncharacterized protein</fullName>
    </submittedName>
</protein>
<sequence>MIARAPEPGPGFEPSGSAQPDPAPDMFAGVCAVADAVLYEGYLLYPYRRSSAKNRMRWQFGVLVPRPWLAPSVAEDTSVAGSADAWRQQTECLLEAPVPEAAMLTVCVRFLQMQHREVQQRTGNDYVPVDALTVEDQRHLTFDEAVPQEHELVAQLSKIRDAPLRCEFKVPGAEEIEQLGDAGRVVRTRQPLRAVAKLSATPVAEAPSLLRLRLEVYNAAESPALGAPRPQALGASLIATHSLLNIDGGRFVSLLDPPEWAAAAAKACRNIHTFPVLAGAPEECETVLSSPILMEDHPRVSPESPGDLFDATEIDEILSLRTLTLTDAEKREARATDPRAAQIIDRVETLPPAVLGRLHGVIRGRGPAPASAPRAAAQRPPNEEHWAEEHWADQHWADEPCADAAAVVQNRVPAERWWEPGADEAINPATDRVLVDGVAVRRGSRVRLNPRRHGTDVHDMFLVGRTARVEAVLTDIDGSCYVAVSIEDDPGADLHGRHYHFTPEELTTLDGEPEAAR</sequence>
<proteinExistence type="predicted"/>